<evidence type="ECO:0000313" key="1">
    <source>
        <dbReference type="EMBL" id="AFU02795.1"/>
    </source>
</evidence>
<dbReference type="EMBL" id="CP003876">
    <property type="protein sequence ID" value="AFU02795.1"/>
    <property type="molecule type" value="Genomic_DNA"/>
</dbReference>
<dbReference type="HOGENOM" id="CLU_1833090_0_0_11"/>
<dbReference type="STRING" id="1133849.O3I_024200"/>
<keyword evidence="2" id="KW-1185">Reference proteome</keyword>
<dbReference type="Proteomes" id="UP000006304">
    <property type="component" value="Chromosome"/>
</dbReference>
<accession>K0F130</accession>
<protein>
    <submittedName>
        <fullName evidence="1">Uncharacterized protein</fullName>
    </submittedName>
</protein>
<organism evidence="1 2">
    <name type="scientific">Nocardia brasiliensis (strain ATCC 700358 / HUJEG-1)</name>
    <dbReference type="NCBI Taxonomy" id="1133849"/>
    <lineage>
        <taxon>Bacteria</taxon>
        <taxon>Bacillati</taxon>
        <taxon>Actinomycetota</taxon>
        <taxon>Actinomycetes</taxon>
        <taxon>Mycobacteriales</taxon>
        <taxon>Nocardiaceae</taxon>
        <taxon>Nocardia</taxon>
    </lineage>
</organism>
<dbReference type="KEGG" id="nbr:O3I_024200"/>
<dbReference type="AlphaFoldDB" id="K0F130"/>
<proteinExistence type="predicted"/>
<name>K0F130_NOCB7</name>
<sequence length="140" mass="14954">MATFTVIGLLISKQLRLAAVIPGTPTFDGPHPDAVDSQPWYCVVQAPSVGHAEAAARFLYNHNIVLDTVTACGLTLDSVVVDTCGTARPVIALRRDCQEVEVWFETALAIPIDPDRPDLAFDLHADVLVLPPGAEIPAIS</sequence>
<evidence type="ECO:0000313" key="2">
    <source>
        <dbReference type="Proteomes" id="UP000006304"/>
    </source>
</evidence>
<gene>
    <name evidence="1" type="ORF">O3I_024200</name>
</gene>
<reference evidence="1 2" key="1">
    <citation type="journal article" date="2012" name="J. Bacteriol.">
        <title>Complete genome sequence of Nocardia brasiliensis HUJEG-1.</title>
        <authorList>
            <person name="Vera-Cabrera L."/>
            <person name="Ortiz-Lopez R."/>
            <person name="Elizondo-Gonzalez R."/>
            <person name="Perez-Maya A.A."/>
            <person name="Ocampo-Candiani J."/>
        </authorList>
    </citation>
    <scope>NUCLEOTIDE SEQUENCE [LARGE SCALE GENOMIC DNA]</scope>
    <source>
        <strain evidence="2">ATCC 700358</strain>
    </source>
</reference>
<dbReference type="RefSeq" id="WP_014985650.1">
    <property type="nucleotide sequence ID" value="NC_018681.1"/>
</dbReference>